<feature type="signal peptide" evidence="2">
    <location>
        <begin position="1"/>
        <end position="19"/>
    </location>
</feature>
<evidence type="ECO:0000256" key="2">
    <source>
        <dbReference type="SAM" id="SignalP"/>
    </source>
</evidence>
<reference evidence="3 5" key="2">
    <citation type="journal article" date="2013" name="Nature">
        <title>Insights into bilaterian evolution from three spiralian genomes.</title>
        <authorList>
            <person name="Simakov O."/>
            <person name="Marletaz F."/>
            <person name="Cho S.J."/>
            <person name="Edsinger-Gonzales E."/>
            <person name="Havlak P."/>
            <person name="Hellsten U."/>
            <person name="Kuo D.H."/>
            <person name="Larsson T."/>
            <person name="Lv J."/>
            <person name="Arendt D."/>
            <person name="Savage R."/>
            <person name="Osoegawa K."/>
            <person name="de Jong P."/>
            <person name="Grimwood J."/>
            <person name="Chapman J.A."/>
            <person name="Shapiro H."/>
            <person name="Aerts A."/>
            <person name="Otillar R.P."/>
            <person name="Terry A.Y."/>
            <person name="Boore J.L."/>
            <person name="Grigoriev I.V."/>
            <person name="Lindberg D.R."/>
            <person name="Seaver E.C."/>
            <person name="Weisblat D.A."/>
            <person name="Putnam N.H."/>
            <person name="Rokhsar D.S."/>
        </authorList>
    </citation>
    <scope>NUCLEOTIDE SEQUENCE</scope>
    <source>
        <strain evidence="3 5">I ESC-2004</strain>
    </source>
</reference>
<evidence type="ECO:0000256" key="1">
    <source>
        <dbReference type="SAM" id="Phobius"/>
    </source>
</evidence>
<feature type="chain" id="PRO_5008787477" evidence="2">
    <location>
        <begin position="20"/>
        <end position="297"/>
    </location>
</feature>
<dbReference type="EMBL" id="KB307982">
    <property type="protein sequence ID" value="ELT98387.1"/>
    <property type="molecule type" value="Genomic_DNA"/>
</dbReference>
<keyword evidence="2" id="KW-0732">Signal</keyword>
<reference evidence="4" key="3">
    <citation type="submission" date="2015-06" db="UniProtKB">
        <authorList>
            <consortium name="EnsemblMetazoa"/>
        </authorList>
    </citation>
    <scope>IDENTIFICATION</scope>
</reference>
<keyword evidence="1" id="KW-0472">Membrane</keyword>
<dbReference type="Proteomes" id="UP000014760">
    <property type="component" value="Unassembled WGS sequence"/>
</dbReference>
<sequence length="297" mass="31789">MDVRLIILGISTFSGLSLSDQCSNSTCSNVTTATPQFANNETTGGLLTTPEVGITNLTTISLNRTFSAPYNASTPPLINTTYEPSISTPLVTTSAFSSNSSDVTDSLVSGFTKGLTGALGRLLLGLLQRRFSWAELLAAVFCSVFVLAVCTHVAILVHYGLRQRRKGVLRVGMATTSSPPHSDGGFESFDAPTLQVRPLNCRRPRLLSSTKTNGCDISHVFSPDRSSPSSTGVNPGMAGDLNDIDSPCTSISNGFVWLRSYGETEGQKNVYIEDEAPHPAPATESPMKRFFNKIRAK</sequence>
<keyword evidence="1" id="KW-1133">Transmembrane helix</keyword>
<dbReference type="HOGENOM" id="CLU_937652_0_0_1"/>
<organism evidence="3">
    <name type="scientific">Capitella teleta</name>
    <name type="common">Polychaete worm</name>
    <dbReference type="NCBI Taxonomy" id="283909"/>
    <lineage>
        <taxon>Eukaryota</taxon>
        <taxon>Metazoa</taxon>
        <taxon>Spiralia</taxon>
        <taxon>Lophotrochozoa</taxon>
        <taxon>Annelida</taxon>
        <taxon>Polychaeta</taxon>
        <taxon>Sedentaria</taxon>
        <taxon>Scolecida</taxon>
        <taxon>Capitellidae</taxon>
        <taxon>Capitella</taxon>
    </lineage>
</organism>
<dbReference type="EnsemblMetazoa" id="CapteT204968">
    <property type="protein sequence ID" value="CapteP204968"/>
    <property type="gene ID" value="CapteG204968"/>
</dbReference>
<accession>R7TXR6</accession>
<evidence type="ECO:0000313" key="4">
    <source>
        <dbReference type="EnsemblMetazoa" id="CapteP204968"/>
    </source>
</evidence>
<dbReference type="AlphaFoldDB" id="R7TXR6"/>
<evidence type="ECO:0000313" key="5">
    <source>
        <dbReference type="Proteomes" id="UP000014760"/>
    </source>
</evidence>
<proteinExistence type="predicted"/>
<name>R7TXR6_CAPTE</name>
<evidence type="ECO:0000313" key="3">
    <source>
        <dbReference type="EMBL" id="ELT98387.1"/>
    </source>
</evidence>
<dbReference type="EMBL" id="AMQN01010488">
    <property type="status" value="NOT_ANNOTATED_CDS"/>
    <property type="molecule type" value="Genomic_DNA"/>
</dbReference>
<keyword evidence="1" id="KW-0812">Transmembrane</keyword>
<feature type="transmembrane region" description="Helical" evidence="1">
    <location>
        <begin position="136"/>
        <end position="161"/>
    </location>
</feature>
<keyword evidence="5" id="KW-1185">Reference proteome</keyword>
<protein>
    <submittedName>
        <fullName evidence="3 4">Uncharacterized protein</fullName>
    </submittedName>
</protein>
<gene>
    <name evidence="3" type="ORF">CAPTEDRAFT_204968</name>
</gene>
<reference evidence="5" key="1">
    <citation type="submission" date="2012-12" db="EMBL/GenBank/DDBJ databases">
        <authorList>
            <person name="Hellsten U."/>
            <person name="Grimwood J."/>
            <person name="Chapman J.A."/>
            <person name="Shapiro H."/>
            <person name="Aerts A."/>
            <person name="Otillar R.P."/>
            <person name="Terry A.Y."/>
            <person name="Boore J.L."/>
            <person name="Simakov O."/>
            <person name="Marletaz F."/>
            <person name="Cho S.-J."/>
            <person name="Edsinger-Gonzales E."/>
            <person name="Havlak P."/>
            <person name="Kuo D.-H."/>
            <person name="Larsson T."/>
            <person name="Lv J."/>
            <person name="Arendt D."/>
            <person name="Savage R."/>
            <person name="Osoegawa K."/>
            <person name="de Jong P."/>
            <person name="Lindberg D.R."/>
            <person name="Seaver E.C."/>
            <person name="Weisblat D.A."/>
            <person name="Putnam N.H."/>
            <person name="Grigoriev I.V."/>
            <person name="Rokhsar D.S."/>
        </authorList>
    </citation>
    <scope>NUCLEOTIDE SEQUENCE</scope>
    <source>
        <strain evidence="5">I ESC-2004</strain>
    </source>
</reference>